<dbReference type="PANTHER" id="PTHR32166">
    <property type="entry name" value="OSJNBA0013A04.12 PROTEIN"/>
    <property type="match status" value="1"/>
</dbReference>
<dbReference type="InterPro" id="IPR012337">
    <property type="entry name" value="RNaseH-like_sf"/>
</dbReference>
<dbReference type="AlphaFoldDB" id="V7CCM6"/>
<dbReference type="OrthoDB" id="1741262at2759"/>
<evidence type="ECO:0000256" key="1">
    <source>
        <dbReference type="ARBA" id="ARBA00022723"/>
    </source>
</evidence>
<dbReference type="OMA" id="LQERWIN"/>
<dbReference type="eggNOG" id="ENOG502QUNQ">
    <property type="taxonomic scope" value="Eukaryota"/>
</dbReference>
<keyword evidence="1" id="KW-0479">Metal-binding</keyword>
<dbReference type="InterPro" id="IPR007021">
    <property type="entry name" value="DUF659"/>
</dbReference>
<accession>V7CCM6</accession>
<gene>
    <name evidence="7" type="ORF">PHAVU_003G135300g</name>
</gene>
<dbReference type="STRING" id="3885.V7CCM6"/>
<evidence type="ECO:0000313" key="8">
    <source>
        <dbReference type="Proteomes" id="UP000000226"/>
    </source>
</evidence>
<dbReference type="GO" id="GO:0003677">
    <property type="term" value="F:DNA binding"/>
    <property type="evidence" value="ECO:0007669"/>
    <property type="project" value="InterPro"/>
</dbReference>
<feature type="region of interest" description="Disordered" evidence="5">
    <location>
        <begin position="664"/>
        <end position="701"/>
    </location>
</feature>
<dbReference type="Pfam" id="PF04937">
    <property type="entry name" value="DUF659"/>
    <property type="match status" value="1"/>
</dbReference>
<dbReference type="EMBL" id="CM002290">
    <property type="protein sequence ID" value="ESW26631.1"/>
    <property type="molecule type" value="Genomic_DNA"/>
</dbReference>
<dbReference type="PROSITE" id="PS50808">
    <property type="entry name" value="ZF_BED"/>
    <property type="match status" value="1"/>
</dbReference>
<organism evidence="7 8">
    <name type="scientific">Phaseolus vulgaris</name>
    <name type="common">Kidney bean</name>
    <name type="synonym">French bean</name>
    <dbReference type="NCBI Taxonomy" id="3885"/>
    <lineage>
        <taxon>Eukaryota</taxon>
        <taxon>Viridiplantae</taxon>
        <taxon>Streptophyta</taxon>
        <taxon>Embryophyta</taxon>
        <taxon>Tracheophyta</taxon>
        <taxon>Spermatophyta</taxon>
        <taxon>Magnoliopsida</taxon>
        <taxon>eudicotyledons</taxon>
        <taxon>Gunneridae</taxon>
        <taxon>Pentapetalae</taxon>
        <taxon>rosids</taxon>
        <taxon>fabids</taxon>
        <taxon>Fabales</taxon>
        <taxon>Fabaceae</taxon>
        <taxon>Papilionoideae</taxon>
        <taxon>50 kb inversion clade</taxon>
        <taxon>NPAAA clade</taxon>
        <taxon>indigoferoid/millettioid clade</taxon>
        <taxon>Phaseoleae</taxon>
        <taxon>Phaseolus</taxon>
    </lineage>
</organism>
<dbReference type="Pfam" id="PF02892">
    <property type="entry name" value="zf-BED"/>
    <property type="match status" value="1"/>
</dbReference>
<dbReference type="Gramene" id="ESW26631">
    <property type="protein sequence ID" value="ESW26631"/>
    <property type="gene ID" value="PHAVU_003G135300g"/>
</dbReference>
<evidence type="ECO:0000259" key="6">
    <source>
        <dbReference type="PROSITE" id="PS50808"/>
    </source>
</evidence>
<evidence type="ECO:0000256" key="5">
    <source>
        <dbReference type="SAM" id="MobiDB-lite"/>
    </source>
</evidence>
<sequence length="701" mass="79871">MSSTMDSGGGDSTKKGSVKKDPAWNHCISIDGKSRNVKCKYCEKVLAGGTYRLKHHLACTSKDVGACLVVPEEVKNLILGTVSMLQQNLIKKSMFGVDLESNVSDSGNFRKRPSQEESVGGESSSSIFKRRGSQTTINSIFKKSEREDTCQQIALFFYNNVIPFNVARSEEFTKMVEMIAKHGPGIKPPSYHEIRVKYLKQKVEKTNQILEEHRLCWKNYGCTIMTDGWTDRKRRTILNFLVNSPKGTVFLKSIDASDISKTTDKIFKMMDDVVEEVGEDNVMQIVTDNAANYKAAGDLLMQKRRKLYLTPSAAHCIDLMLEDFGKKIPLHQETISNGKKITAYIYSRTSLICLLHKHTEGIDLIRPVNTRFATSYLTLGCLNENKKSLIRMFTSKEWQSSQCVKTRDGRLVENLVLNKGFWSNILNCLRGALPLIKVLCMVDSDEKPAMGFIYEEMDLAKEKIQSLFNGVSKSYTPLWEIIDQRWDNQLHRPLHAAGHYLNPILHYHPDFKANYEVKRGMYECLERMGGDIDEITKIDAQIEGFKSKSGFLGSEIAQRALKTKTPAQWWEQYGDALPELQRFAVHTKKRNRLHQKTMNDVVFVMANSRLMKRKDIRNTKNYNIDDLASDEEWTVEDNEANDVELMDDLDEVGEVEPMDDLEVPPIAADDEGHGIDNINENEDLIKENDDYPSINMKDFLG</sequence>
<evidence type="ECO:0000256" key="3">
    <source>
        <dbReference type="ARBA" id="ARBA00022833"/>
    </source>
</evidence>
<evidence type="ECO:0000256" key="2">
    <source>
        <dbReference type="ARBA" id="ARBA00022771"/>
    </source>
</evidence>
<feature type="region of interest" description="Disordered" evidence="5">
    <location>
        <begin position="102"/>
        <end position="131"/>
    </location>
</feature>
<keyword evidence="8" id="KW-1185">Reference proteome</keyword>
<protein>
    <recommendedName>
        <fullName evidence="6">BED-type domain-containing protein</fullName>
    </recommendedName>
</protein>
<keyword evidence="3" id="KW-0862">Zinc</keyword>
<keyword evidence="2 4" id="KW-0863">Zinc-finger</keyword>
<dbReference type="Proteomes" id="UP000000226">
    <property type="component" value="Chromosome 3"/>
</dbReference>
<evidence type="ECO:0000256" key="4">
    <source>
        <dbReference type="PROSITE-ProRule" id="PRU00027"/>
    </source>
</evidence>
<name>V7CCM6_PHAVU</name>
<dbReference type="InterPro" id="IPR003656">
    <property type="entry name" value="Znf_BED"/>
</dbReference>
<proteinExistence type="predicted"/>
<feature type="compositionally biased region" description="Low complexity" evidence="5">
    <location>
        <begin position="116"/>
        <end position="126"/>
    </location>
</feature>
<dbReference type="PANTHER" id="PTHR32166:SF122">
    <property type="entry name" value="OS09G0499600 PROTEIN"/>
    <property type="match status" value="1"/>
</dbReference>
<dbReference type="SUPFAM" id="SSF53098">
    <property type="entry name" value="Ribonuclease H-like"/>
    <property type="match status" value="1"/>
</dbReference>
<dbReference type="GO" id="GO:0008270">
    <property type="term" value="F:zinc ion binding"/>
    <property type="evidence" value="ECO:0007669"/>
    <property type="project" value="UniProtKB-KW"/>
</dbReference>
<evidence type="ECO:0000313" key="7">
    <source>
        <dbReference type="EMBL" id="ESW26631.1"/>
    </source>
</evidence>
<feature type="domain" description="BED-type" evidence="6">
    <location>
        <begin position="18"/>
        <end position="74"/>
    </location>
</feature>
<reference evidence="8" key="1">
    <citation type="journal article" date="2014" name="Nat. Genet.">
        <title>A reference genome for common bean and genome-wide analysis of dual domestications.</title>
        <authorList>
            <person name="Schmutz J."/>
            <person name="McClean P.E."/>
            <person name="Mamidi S."/>
            <person name="Wu G.A."/>
            <person name="Cannon S.B."/>
            <person name="Grimwood J."/>
            <person name="Jenkins J."/>
            <person name="Shu S."/>
            <person name="Song Q."/>
            <person name="Chavarro C."/>
            <person name="Torres-Torres M."/>
            <person name="Geffroy V."/>
            <person name="Moghaddam S.M."/>
            <person name="Gao D."/>
            <person name="Abernathy B."/>
            <person name="Barry K."/>
            <person name="Blair M."/>
            <person name="Brick M.A."/>
            <person name="Chovatia M."/>
            <person name="Gepts P."/>
            <person name="Goodstein D.M."/>
            <person name="Gonzales M."/>
            <person name="Hellsten U."/>
            <person name="Hyten D.L."/>
            <person name="Jia G."/>
            <person name="Kelly J.D."/>
            <person name="Kudrna D."/>
            <person name="Lee R."/>
            <person name="Richard M.M."/>
            <person name="Miklas P.N."/>
            <person name="Osorno J.M."/>
            <person name="Rodrigues J."/>
            <person name="Thareau V."/>
            <person name="Urrea C.A."/>
            <person name="Wang M."/>
            <person name="Yu Y."/>
            <person name="Zhang M."/>
            <person name="Wing R.A."/>
            <person name="Cregan P.B."/>
            <person name="Rokhsar D.S."/>
            <person name="Jackson S.A."/>
        </authorList>
    </citation>
    <scope>NUCLEOTIDE SEQUENCE [LARGE SCALE GENOMIC DNA]</scope>
    <source>
        <strain evidence="8">cv. G19833</strain>
    </source>
</reference>